<name>A0A4Y2F9T8_ARAVE</name>
<organism evidence="2 3">
    <name type="scientific">Araneus ventricosus</name>
    <name type="common">Orbweaver spider</name>
    <name type="synonym">Epeira ventricosa</name>
    <dbReference type="NCBI Taxonomy" id="182803"/>
    <lineage>
        <taxon>Eukaryota</taxon>
        <taxon>Metazoa</taxon>
        <taxon>Ecdysozoa</taxon>
        <taxon>Arthropoda</taxon>
        <taxon>Chelicerata</taxon>
        <taxon>Arachnida</taxon>
        <taxon>Araneae</taxon>
        <taxon>Araneomorphae</taxon>
        <taxon>Entelegynae</taxon>
        <taxon>Araneoidea</taxon>
        <taxon>Araneidae</taxon>
        <taxon>Araneus</taxon>
    </lineage>
</organism>
<proteinExistence type="predicted"/>
<sequence length="110" mass="12835">MYPIQVPELLNVSIMTEARMRLQTFSVSHQTNSSYYSPNNVYEVKTNLLKQSKQFQLCYNENKRKKTQSSYSKITLTKDIKSEPKSSSSTKTTKLKTDPQIPQLRIHFIQ</sequence>
<dbReference type="Proteomes" id="UP000499080">
    <property type="component" value="Unassembled WGS sequence"/>
</dbReference>
<comment type="caution">
    <text evidence="2">The sequence shown here is derived from an EMBL/GenBank/DDBJ whole genome shotgun (WGS) entry which is preliminary data.</text>
</comment>
<evidence type="ECO:0000313" key="2">
    <source>
        <dbReference type="EMBL" id="GBM38062.1"/>
    </source>
</evidence>
<gene>
    <name evidence="2" type="ORF">AVEN_160321_1</name>
</gene>
<keyword evidence="3" id="KW-1185">Reference proteome</keyword>
<dbReference type="AlphaFoldDB" id="A0A4Y2F9T8"/>
<dbReference type="EMBL" id="BGPR01000857">
    <property type="protein sequence ID" value="GBM38062.1"/>
    <property type="molecule type" value="Genomic_DNA"/>
</dbReference>
<feature type="region of interest" description="Disordered" evidence="1">
    <location>
        <begin position="66"/>
        <end position="102"/>
    </location>
</feature>
<evidence type="ECO:0000313" key="3">
    <source>
        <dbReference type="Proteomes" id="UP000499080"/>
    </source>
</evidence>
<evidence type="ECO:0000256" key="1">
    <source>
        <dbReference type="SAM" id="MobiDB-lite"/>
    </source>
</evidence>
<protein>
    <submittedName>
        <fullName evidence="2">Uncharacterized protein</fullName>
    </submittedName>
</protein>
<accession>A0A4Y2F9T8</accession>
<reference evidence="2 3" key="1">
    <citation type="journal article" date="2019" name="Sci. Rep.">
        <title>Orb-weaving spider Araneus ventricosus genome elucidates the spidroin gene catalogue.</title>
        <authorList>
            <person name="Kono N."/>
            <person name="Nakamura H."/>
            <person name="Ohtoshi R."/>
            <person name="Moran D.A.P."/>
            <person name="Shinohara A."/>
            <person name="Yoshida Y."/>
            <person name="Fujiwara M."/>
            <person name="Mori M."/>
            <person name="Tomita M."/>
            <person name="Arakawa K."/>
        </authorList>
    </citation>
    <scope>NUCLEOTIDE SEQUENCE [LARGE SCALE GENOMIC DNA]</scope>
</reference>